<feature type="non-terminal residue" evidence="3">
    <location>
        <position position="1"/>
    </location>
</feature>
<accession>A0A6G1GZ42</accession>
<keyword evidence="2" id="KW-0472">Membrane</keyword>
<keyword evidence="2" id="KW-1133">Transmembrane helix</keyword>
<reference evidence="3" key="1">
    <citation type="journal article" date="2020" name="Stud. Mycol.">
        <title>101 Dothideomycetes genomes: a test case for predicting lifestyles and emergence of pathogens.</title>
        <authorList>
            <person name="Haridas S."/>
            <person name="Albert R."/>
            <person name="Binder M."/>
            <person name="Bloem J."/>
            <person name="Labutti K."/>
            <person name="Salamov A."/>
            <person name="Andreopoulos B."/>
            <person name="Baker S."/>
            <person name="Barry K."/>
            <person name="Bills G."/>
            <person name="Bluhm B."/>
            <person name="Cannon C."/>
            <person name="Castanera R."/>
            <person name="Culley D."/>
            <person name="Daum C."/>
            <person name="Ezra D."/>
            <person name="Gonzalez J."/>
            <person name="Henrissat B."/>
            <person name="Kuo A."/>
            <person name="Liang C."/>
            <person name="Lipzen A."/>
            <person name="Lutzoni F."/>
            <person name="Magnuson J."/>
            <person name="Mondo S."/>
            <person name="Nolan M."/>
            <person name="Ohm R."/>
            <person name="Pangilinan J."/>
            <person name="Park H.-J."/>
            <person name="Ramirez L."/>
            <person name="Alfaro M."/>
            <person name="Sun H."/>
            <person name="Tritt A."/>
            <person name="Yoshinaga Y."/>
            <person name="Zwiers L.-H."/>
            <person name="Turgeon B."/>
            <person name="Goodwin S."/>
            <person name="Spatafora J."/>
            <person name="Crous P."/>
            <person name="Grigoriev I."/>
        </authorList>
    </citation>
    <scope>NUCLEOTIDE SEQUENCE</scope>
    <source>
        <strain evidence="3">CBS 113979</strain>
    </source>
</reference>
<dbReference type="OrthoDB" id="5215637at2759"/>
<evidence type="ECO:0000256" key="1">
    <source>
        <dbReference type="SAM" id="MobiDB-lite"/>
    </source>
</evidence>
<protein>
    <submittedName>
        <fullName evidence="3">Uncharacterized protein</fullName>
    </submittedName>
</protein>
<dbReference type="AlphaFoldDB" id="A0A6G1GZ42"/>
<keyword evidence="2" id="KW-0812">Transmembrane</keyword>
<feature type="non-terminal residue" evidence="3">
    <location>
        <position position="221"/>
    </location>
</feature>
<organism evidence="3 4">
    <name type="scientific">Aulographum hederae CBS 113979</name>
    <dbReference type="NCBI Taxonomy" id="1176131"/>
    <lineage>
        <taxon>Eukaryota</taxon>
        <taxon>Fungi</taxon>
        <taxon>Dikarya</taxon>
        <taxon>Ascomycota</taxon>
        <taxon>Pezizomycotina</taxon>
        <taxon>Dothideomycetes</taxon>
        <taxon>Pleosporomycetidae</taxon>
        <taxon>Aulographales</taxon>
        <taxon>Aulographaceae</taxon>
    </lineage>
</organism>
<dbReference type="EMBL" id="ML977159">
    <property type="protein sequence ID" value="KAF1986084.1"/>
    <property type="molecule type" value="Genomic_DNA"/>
</dbReference>
<dbReference type="Proteomes" id="UP000800041">
    <property type="component" value="Unassembled WGS sequence"/>
</dbReference>
<proteinExistence type="predicted"/>
<evidence type="ECO:0000313" key="4">
    <source>
        <dbReference type="Proteomes" id="UP000800041"/>
    </source>
</evidence>
<keyword evidence="4" id="KW-1185">Reference proteome</keyword>
<name>A0A6G1GZ42_9PEZI</name>
<evidence type="ECO:0000313" key="3">
    <source>
        <dbReference type="EMBL" id="KAF1986084.1"/>
    </source>
</evidence>
<feature type="compositionally biased region" description="Low complexity" evidence="1">
    <location>
        <begin position="143"/>
        <end position="159"/>
    </location>
</feature>
<feature type="region of interest" description="Disordered" evidence="1">
    <location>
        <begin position="142"/>
        <end position="181"/>
    </location>
</feature>
<evidence type="ECO:0000256" key="2">
    <source>
        <dbReference type="SAM" id="Phobius"/>
    </source>
</evidence>
<gene>
    <name evidence="3" type="ORF">K402DRAFT_318424</name>
</gene>
<feature type="transmembrane region" description="Helical" evidence="2">
    <location>
        <begin position="190"/>
        <end position="212"/>
    </location>
</feature>
<sequence>LVVFSLLLPISSAAKCYSIQGQPMKEYYVPCNSTAQYSPCCNNGDLCSTNGLCLAMSGAWQGFIYGEGCTDSTGRANVCPQVCQNIPATWNTYNVLQCSPGTWCCRDAKDNASCCDTPSRIITSSPLGRVLMLRAGELDDDAISASPSSSTTPQSSLPSILPPAGPTSSTPSESPSPPSQQCAKCNSATIGGAVGGALGAAFLAALGALLVLRKRKKNLER</sequence>